<keyword evidence="3" id="KW-1185">Reference proteome</keyword>
<dbReference type="OrthoDB" id="638783at2"/>
<evidence type="ECO:0000313" key="3">
    <source>
        <dbReference type="Proteomes" id="UP000293925"/>
    </source>
</evidence>
<proteinExistence type="predicted"/>
<evidence type="ECO:0000313" key="2">
    <source>
        <dbReference type="EMBL" id="TCD26533.1"/>
    </source>
</evidence>
<protein>
    <recommendedName>
        <fullName evidence="4">DUF3108 domain-containing protein</fullName>
    </recommendedName>
</protein>
<dbReference type="Proteomes" id="UP000293925">
    <property type="component" value="Unassembled WGS sequence"/>
</dbReference>
<evidence type="ECO:0000256" key="1">
    <source>
        <dbReference type="SAM" id="SignalP"/>
    </source>
</evidence>
<organism evidence="2 3">
    <name type="scientific">Pedobacter psychrodurus</name>
    <dbReference type="NCBI Taxonomy" id="2530456"/>
    <lineage>
        <taxon>Bacteria</taxon>
        <taxon>Pseudomonadati</taxon>
        <taxon>Bacteroidota</taxon>
        <taxon>Sphingobacteriia</taxon>
        <taxon>Sphingobacteriales</taxon>
        <taxon>Sphingobacteriaceae</taxon>
        <taxon>Pedobacter</taxon>
    </lineage>
</organism>
<keyword evidence="1" id="KW-0732">Signal</keyword>
<feature type="chain" id="PRO_5020482738" description="DUF3108 domain-containing protein" evidence="1">
    <location>
        <begin position="22"/>
        <end position="253"/>
    </location>
</feature>
<gene>
    <name evidence="2" type="ORF">EZ456_13155</name>
</gene>
<name>A0A4R0Q2F2_9SPHI</name>
<evidence type="ECO:0008006" key="4">
    <source>
        <dbReference type="Google" id="ProtNLM"/>
    </source>
</evidence>
<dbReference type="RefSeq" id="WP_131530851.1">
    <property type="nucleotide sequence ID" value="NZ_SJSO01000009.1"/>
</dbReference>
<sequence length="253" mass="28789">MKAKLIVFLATLLLTSVKTFAGWYNTYNYAGSIGRYPVTLSFQLKEGYFGEAAKKNYNVIGVYKYDKFNNPIRLEGVFNQNTHEIKIYEYGINDKVYATFHLVFSPQKLTGIWNSGKSRLNVALQLVNRLSDLSDEEFDNIEILQFPSLVNYYFIGVYAKKSKSTEAHMRALKIINKENGKIIQTLNFDNIETPTGNLMTIIYDNITTGKDNNFLISNQIGRVGGYLTVGFNRKNKRFILNPEPVAEGVNGNK</sequence>
<feature type="signal peptide" evidence="1">
    <location>
        <begin position="1"/>
        <end position="21"/>
    </location>
</feature>
<comment type="caution">
    <text evidence="2">The sequence shown here is derived from an EMBL/GenBank/DDBJ whole genome shotgun (WGS) entry which is preliminary data.</text>
</comment>
<dbReference type="EMBL" id="SJSO01000009">
    <property type="protein sequence ID" value="TCD26533.1"/>
    <property type="molecule type" value="Genomic_DNA"/>
</dbReference>
<accession>A0A4R0Q2F2</accession>
<reference evidence="2 3" key="1">
    <citation type="submission" date="2019-02" db="EMBL/GenBank/DDBJ databases">
        <title>Pedobacter sp. RP-3-21 sp. nov., isolated from Arctic soil.</title>
        <authorList>
            <person name="Dahal R.H."/>
        </authorList>
    </citation>
    <scope>NUCLEOTIDE SEQUENCE [LARGE SCALE GENOMIC DNA]</scope>
    <source>
        <strain evidence="2 3">RP-3-21</strain>
    </source>
</reference>
<dbReference type="AlphaFoldDB" id="A0A4R0Q2F2"/>